<accession>A0A1I1W1M2</accession>
<dbReference type="GO" id="GO:0016747">
    <property type="term" value="F:acyltransferase activity, transferring groups other than amino-acyl groups"/>
    <property type="evidence" value="ECO:0007669"/>
    <property type="project" value="InterPro"/>
</dbReference>
<reference evidence="4 5" key="1">
    <citation type="submission" date="2016-10" db="EMBL/GenBank/DDBJ databases">
        <authorList>
            <person name="de Groot N.N."/>
        </authorList>
    </citation>
    <scope>NUCLEOTIDE SEQUENCE [LARGE SCALE GENOMIC DNA]</scope>
    <source>
        <strain evidence="4 5">DSM 11443</strain>
    </source>
</reference>
<sequence>MLADGFHKVPLGKVATVVTHLEMQAAAPLRPVALPDGLELRQVTPDLDWYRDIFTRVGGQDWLWFGRLAMADEKLQAILDDPKVTFHTLSRGGRDEALLELDFRTQGECELAYFGLTSALIGSGAGRYLMNEAISMAWAQPISSFHVHTCTFDSPQAVDFYKRSGFTPYQQEIEIADDPRQIGLLPENAAPHVPLLRA</sequence>
<dbReference type="EMBL" id="FOMW01000003">
    <property type="protein sequence ID" value="SFD89176.1"/>
    <property type="molecule type" value="Genomic_DNA"/>
</dbReference>
<evidence type="ECO:0000313" key="4">
    <source>
        <dbReference type="EMBL" id="SFD89176.1"/>
    </source>
</evidence>
<gene>
    <name evidence="4" type="ORF">SAMN04488523_103258</name>
</gene>
<dbReference type="PROSITE" id="PS51186">
    <property type="entry name" value="GNAT"/>
    <property type="match status" value="1"/>
</dbReference>
<dbReference type="AlphaFoldDB" id="A0A1I1W1M2"/>
<protein>
    <recommendedName>
        <fullName evidence="3">N-acetyltransferase domain-containing protein</fullName>
    </recommendedName>
</protein>
<dbReference type="PANTHER" id="PTHR43800:SF1">
    <property type="entry name" value="PEPTIDYL-LYSINE N-ACETYLTRANSFERASE YJAB"/>
    <property type="match status" value="1"/>
</dbReference>
<evidence type="ECO:0000259" key="3">
    <source>
        <dbReference type="PROSITE" id="PS51186"/>
    </source>
</evidence>
<keyword evidence="1" id="KW-0808">Transferase</keyword>
<dbReference type="RefSeq" id="WP_093922870.1">
    <property type="nucleotide sequence ID" value="NZ_FOMW01000003.1"/>
</dbReference>
<feature type="domain" description="N-acetyltransferase" evidence="3">
    <location>
        <begin position="38"/>
        <end position="191"/>
    </location>
</feature>
<dbReference type="SUPFAM" id="SSF55729">
    <property type="entry name" value="Acyl-CoA N-acyltransferases (Nat)"/>
    <property type="match status" value="1"/>
</dbReference>
<dbReference type="Proteomes" id="UP000198977">
    <property type="component" value="Unassembled WGS sequence"/>
</dbReference>
<evidence type="ECO:0000256" key="1">
    <source>
        <dbReference type="ARBA" id="ARBA00022679"/>
    </source>
</evidence>
<proteinExistence type="predicted"/>
<dbReference type="PANTHER" id="PTHR43800">
    <property type="entry name" value="PEPTIDYL-LYSINE N-ACETYLTRANSFERASE YJAB"/>
    <property type="match status" value="1"/>
</dbReference>
<dbReference type="STRING" id="74348.SAMN04488523_103258"/>
<keyword evidence="2" id="KW-0012">Acyltransferase</keyword>
<name>A0A1I1W1M2_9RHOB</name>
<evidence type="ECO:0000313" key="5">
    <source>
        <dbReference type="Proteomes" id="UP000198977"/>
    </source>
</evidence>
<organism evidence="4 5">
    <name type="scientific">Sulfitobacter brevis</name>
    <dbReference type="NCBI Taxonomy" id="74348"/>
    <lineage>
        <taxon>Bacteria</taxon>
        <taxon>Pseudomonadati</taxon>
        <taxon>Pseudomonadota</taxon>
        <taxon>Alphaproteobacteria</taxon>
        <taxon>Rhodobacterales</taxon>
        <taxon>Roseobacteraceae</taxon>
        <taxon>Sulfitobacter</taxon>
    </lineage>
</organism>
<evidence type="ECO:0000256" key="2">
    <source>
        <dbReference type="ARBA" id="ARBA00023315"/>
    </source>
</evidence>
<dbReference type="Gene3D" id="3.40.630.30">
    <property type="match status" value="1"/>
</dbReference>
<dbReference type="InterPro" id="IPR000182">
    <property type="entry name" value="GNAT_dom"/>
</dbReference>
<dbReference type="InterPro" id="IPR016181">
    <property type="entry name" value="Acyl_CoA_acyltransferase"/>
</dbReference>
<dbReference type="OrthoDB" id="275336at2"/>
<keyword evidence="5" id="KW-1185">Reference proteome</keyword>